<evidence type="ECO:0000256" key="6">
    <source>
        <dbReference type="ARBA" id="ARBA00023002"/>
    </source>
</evidence>
<dbReference type="Gene3D" id="3.40.50.80">
    <property type="entry name" value="Nucleotide-binding domain of ferredoxin-NADP reductase (FNR) module"/>
    <property type="match status" value="1"/>
</dbReference>
<dbReference type="SUPFAM" id="SSF63380">
    <property type="entry name" value="Riboflavin synthase domain-like"/>
    <property type="match status" value="1"/>
</dbReference>
<proteinExistence type="predicted"/>
<dbReference type="PRINTS" id="PR00410">
    <property type="entry name" value="PHEHYDRXLASE"/>
</dbReference>
<accession>A0A495K4Y8</accession>
<gene>
    <name evidence="11" type="ORF">DFJ75_2282</name>
</gene>
<evidence type="ECO:0000313" key="11">
    <source>
        <dbReference type="EMBL" id="RKR95462.1"/>
    </source>
</evidence>
<evidence type="ECO:0000313" key="12">
    <source>
        <dbReference type="Proteomes" id="UP000274762"/>
    </source>
</evidence>
<comment type="cofactor">
    <cofactor evidence="1">
        <name>FAD</name>
        <dbReference type="ChEBI" id="CHEBI:57692"/>
    </cofactor>
</comment>
<keyword evidence="3" id="KW-0001">2Fe-2S</keyword>
<dbReference type="PANTHER" id="PTHR47354:SF6">
    <property type="entry name" value="NADH OXIDOREDUCTASE HCR"/>
    <property type="match status" value="1"/>
</dbReference>
<dbReference type="PROSITE" id="PS51384">
    <property type="entry name" value="FAD_FR"/>
    <property type="match status" value="1"/>
</dbReference>
<dbReference type="InterPro" id="IPR017927">
    <property type="entry name" value="FAD-bd_FR_type"/>
</dbReference>
<keyword evidence="8" id="KW-0411">Iron-sulfur</keyword>
<keyword evidence="4" id="KW-0479">Metal-binding</keyword>
<reference evidence="11 12" key="1">
    <citation type="submission" date="2018-10" db="EMBL/GenBank/DDBJ databases">
        <title>Sequencing the genomes of 1000 actinobacteria strains.</title>
        <authorList>
            <person name="Klenk H.-P."/>
        </authorList>
    </citation>
    <scope>NUCLEOTIDE SEQUENCE [LARGE SCALE GENOMIC DNA]</scope>
    <source>
        <strain evidence="11 12">DSM 44343</strain>
    </source>
</reference>
<dbReference type="InterPro" id="IPR036010">
    <property type="entry name" value="2Fe-2S_ferredoxin-like_sf"/>
</dbReference>
<dbReference type="Gene3D" id="2.40.30.10">
    <property type="entry name" value="Translation factors"/>
    <property type="match status" value="1"/>
</dbReference>
<dbReference type="GO" id="GO:0016491">
    <property type="term" value="F:oxidoreductase activity"/>
    <property type="evidence" value="ECO:0007669"/>
    <property type="project" value="UniProtKB-KW"/>
</dbReference>
<dbReference type="InterPro" id="IPR050415">
    <property type="entry name" value="MRET"/>
</dbReference>
<dbReference type="PROSITE" id="PS51085">
    <property type="entry name" value="2FE2S_FER_2"/>
    <property type="match status" value="1"/>
</dbReference>
<dbReference type="InterPro" id="IPR008333">
    <property type="entry name" value="Cbr1-like_FAD-bd_dom"/>
</dbReference>
<dbReference type="InterPro" id="IPR001041">
    <property type="entry name" value="2Fe-2S_ferredoxin-type"/>
</dbReference>
<keyword evidence="6" id="KW-0560">Oxidoreductase</keyword>
<dbReference type="Pfam" id="PF00970">
    <property type="entry name" value="FAD_binding_6"/>
    <property type="match status" value="1"/>
</dbReference>
<protein>
    <submittedName>
        <fullName evidence="11">Ferredoxin-NADP reductase</fullName>
    </submittedName>
</protein>
<dbReference type="Gene3D" id="3.10.20.30">
    <property type="match status" value="1"/>
</dbReference>
<dbReference type="Pfam" id="PF00175">
    <property type="entry name" value="NAD_binding_1"/>
    <property type="match status" value="1"/>
</dbReference>
<evidence type="ECO:0000256" key="1">
    <source>
        <dbReference type="ARBA" id="ARBA00001974"/>
    </source>
</evidence>
<dbReference type="CDD" id="cd06216">
    <property type="entry name" value="FNR_iron_sulfur_binding_2"/>
    <property type="match status" value="1"/>
</dbReference>
<keyword evidence="2" id="KW-0285">Flavoprotein</keyword>
<dbReference type="InterPro" id="IPR039261">
    <property type="entry name" value="FNR_nucleotide-bd"/>
</dbReference>
<dbReference type="SUPFAM" id="SSF54292">
    <property type="entry name" value="2Fe-2S ferredoxin-like"/>
    <property type="match status" value="1"/>
</dbReference>
<evidence type="ECO:0000256" key="7">
    <source>
        <dbReference type="ARBA" id="ARBA00023004"/>
    </source>
</evidence>
<dbReference type="PANTHER" id="PTHR47354">
    <property type="entry name" value="NADH OXIDOREDUCTASE HCR"/>
    <property type="match status" value="1"/>
</dbReference>
<dbReference type="AlphaFoldDB" id="A0A495K4Y8"/>
<organism evidence="11 12">
    <name type="scientific">Williamsia marianensis</name>
    <dbReference type="NCBI Taxonomy" id="85044"/>
    <lineage>
        <taxon>Bacteria</taxon>
        <taxon>Bacillati</taxon>
        <taxon>Actinomycetota</taxon>
        <taxon>Actinomycetes</taxon>
        <taxon>Mycobacteriales</taxon>
        <taxon>Nocardiaceae</taxon>
        <taxon>Williamsia</taxon>
    </lineage>
</organism>
<evidence type="ECO:0000259" key="10">
    <source>
        <dbReference type="PROSITE" id="PS51384"/>
    </source>
</evidence>
<dbReference type="Pfam" id="PF00111">
    <property type="entry name" value="Fer2"/>
    <property type="match status" value="1"/>
</dbReference>
<feature type="domain" description="FAD-binding FR-type" evidence="10">
    <location>
        <begin position="79"/>
        <end position="182"/>
    </location>
</feature>
<keyword evidence="7" id="KW-0408">Iron</keyword>
<dbReference type="GO" id="GO:0051537">
    <property type="term" value="F:2 iron, 2 sulfur cluster binding"/>
    <property type="evidence" value="ECO:0007669"/>
    <property type="project" value="UniProtKB-KW"/>
</dbReference>
<evidence type="ECO:0000256" key="4">
    <source>
        <dbReference type="ARBA" id="ARBA00022723"/>
    </source>
</evidence>
<evidence type="ECO:0000256" key="5">
    <source>
        <dbReference type="ARBA" id="ARBA00022827"/>
    </source>
</evidence>
<dbReference type="InterPro" id="IPR012675">
    <property type="entry name" value="Beta-grasp_dom_sf"/>
</dbReference>
<dbReference type="InterPro" id="IPR001433">
    <property type="entry name" value="OxRdtase_FAD/NAD-bd"/>
</dbReference>
<evidence type="ECO:0000256" key="8">
    <source>
        <dbReference type="ARBA" id="ARBA00023014"/>
    </source>
</evidence>
<dbReference type="CDD" id="cd00207">
    <property type="entry name" value="fer2"/>
    <property type="match status" value="1"/>
</dbReference>
<comment type="caution">
    <text evidence="11">The sequence shown here is derived from an EMBL/GenBank/DDBJ whole genome shotgun (WGS) entry which is preliminary data.</text>
</comment>
<evidence type="ECO:0000256" key="2">
    <source>
        <dbReference type="ARBA" id="ARBA00022630"/>
    </source>
</evidence>
<evidence type="ECO:0000256" key="3">
    <source>
        <dbReference type="ARBA" id="ARBA00022714"/>
    </source>
</evidence>
<dbReference type="SUPFAM" id="SSF52343">
    <property type="entry name" value="Ferredoxin reductase-like, C-terminal NADP-linked domain"/>
    <property type="match status" value="1"/>
</dbReference>
<keyword evidence="5" id="KW-0274">FAD</keyword>
<dbReference type="EMBL" id="RBKV01000001">
    <property type="protein sequence ID" value="RKR95462.1"/>
    <property type="molecule type" value="Genomic_DNA"/>
</dbReference>
<feature type="domain" description="2Fe-2S ferredoxin-type" evidence="9">
    <location>
        <begin position="317"/>
        <end position="398"/>
    </location>
</feature>
<dbReference type="InterPro" id="IPR017938">
    <property type="entry name" value="Riboflavin_synthase-like_b-brl"/>
</dbReference>
<sequence length="398" mass="43301">MCTLESHGTVAANLALSLRRDTVPANGVHVDLLKWSKRPAAEVDATKPQVNVLRGLVARATTPLLPDDYLHLLNPLWSARELRGRIVAVRKETDDTATVDIETGWGFSHRYSPGQYVGIGLQVEGRWHWRSYSLTSIAGDAKVISVTIKANPDGFLSSHLVDGVSPGTVIRLAAPKGDFSLPNPPPQKILFVTAGSGVTPVMAMLRALQHRGDMPDVVHVHSAPDRESVIFHDELVALQENSPTYKLTMQFTRENGKVDLADLTPLVPDWRDREVWACGPVAMLDVAEQVWEEAGRSDHLHIERFAIARTDKGGEGGTVTFAKSGKTAEIDGATTLLEAGEGLDIQMPFGCRMGICQSCVVPLSGGYVRDLRSGDERREGDRIQTCISTVSGECTLDL</sequence>
<evidence type="ECO:0000259" key="9">
    <source>
        <dbReference type="PROSITE" id="PS51085"/>
    </source>
</evidence>
<name>A0A495K4Y8_WILMA</name>
<dbReference type="GO" id="GO:0046872">
    <property type="term" value="F:metal ion binding"/>
    <property type="evidence" value="ECO:0007669"/>
    <property type="project" value="UniProtKB-KW"/>
</dbReference>
<dbReference type="Proteomes" id="UP000274762">
    <property type="component" value="Unassembled WGS sequence"/>
</dbReference>